<organism evidence="2 3">
    <name type="scientific">Stakelama tenebrarum</name>
    <dbReference type="NCBI Taxonomy" id="2711215"/>
    <lineage>
        <taxon>Bacteria</taxon>
        <taxon>Pseudomonadati</taxon>
        <taxon>Pseudomonadota</taxon>
        <taxon>Alphaproteobacteria</taxon>
        <taxon>Sphingomonadales</taxon>
        <taxon>Sphingomonadaceae</taxon>
        <taxon>Stakelama</taxon>
    </lineage>
</organism>
<evidence type="ECO:0000313" key="3">
    <source>
        <dbReference type="Proteomes" id="UP000501568"/>
    </source>
</evidence>
<dbReference type="InterPro" id="IPR027395">
    <property type="entry name" value="WH_DNA-bd_dom"/>
</dbReference>
<dbReference type="PANTHER" id="PTHR37318">
    <property type="entry name" value="BSL7504 PROTEIN"/>
    <property type="match status" value="1"/>
</dbReference>
<dbReference type="KEGG" id="spzr:G5C33_18875"/>
<sequence>MSGAPDEVIHQSTRLRIMTALDAEAAGAALDFARLKRITGATDGNLGAHLTTLEKAGYIALEKQPVGKRTRTWVSITAAGRAAYARHLLFLRSILDGTAAGEGD</sequence>
<accession>A0A6G6Y9M8</accession>
<evidence type="ECO:0000313" key="2">
    <source>
        <dbReference type="EMBL" id="QIG81644.1"/>
    </source>
</evidence>
<reference evidence="2 3" key="1">
    <citation type="submission" date="2020-02" db="EMBL/GenBank/DDBJ databases">
        <authorList>
            <person name="Zheng R.K."/>
            <person name="Sun C.M."/>
        </authorList>
    </citation>
    <scope>NUCLEOTIDE SEQUENCE [LARGE SCALE GENOMIC DNA]</scope>
    <source>
        <strain evidence="3">zrk23</strain>
    </source>
</reference>
<keyword evidence="3" id="KW-1185">Reference proteome</keyword>
<protein>
    <submittedName>
        <fullName evidence="2">Helix-turn-helix domain-containing protein</fullName>
    </submittedName>
</protein>
<dbReference type="Proteomes" id="UP000501568">
    <property type="component" value="Chromosome"/>
</dbReference>
<dbReference type="EMBL" id="CP049109">
    <property type="protein sequence ID" value="QIG81644.1"/>
    <property type="molecule type" value="Genomic_DNA"/>
</dbReference>
<evidence type="ECO:0000259" key="1">
    <source>
        <dbReference type="Pfam" id="PF13601"/>
    </source>
</evidence>
<gene>
    <name evidence="2" type="ORF">G5C33_18875</name>
</gene>
<proteinExistence type="predicted"/>
<dbReference type="PANTHER" id="PTHR37318:SF1">
    <property type="entry name" value="BSL7504 PROTEIN"/>
    <property type="match status" value="1"/>
</dbReference>
<dbReference type="AlphaFoldDB" id="A0A6G6Y9M8"/>
<dbReference type="Gene3D" id="1.10.10.10">
    <property type="entry name" value="Winged helix-like DNA-binding domain superfamily/Winged helix DNA-binding domain"/>
    <property type="match status" value="1"/>
</dbReference>
<name>A0A6G6Y9M8_9SPHN</name>
<dbReference type="RefSeq" id="WP_165328571.1">
    <property type="nucleotide sequence ID" value="NZ_CP049109.1"/>
</dbReference>
<dbReference type="InterPro" id="IPR036388">
    <property type="entry name" value="WH-like_DNA-bd_sf"/>
</dbReference>
<dbReference type="InterPro" id="IPR036390">
    <property type="entry name" value="WH_DNA-bd_sf"/>
</dbReference>
<feature type="domain" description="Winged helix DNA-binding" evidence="1">
    <location>
        <begin position="14"/>
        <end position="95"/>
    </location>
</feature>
<dbReference type="Pfam" id="PF13601">
    <property type="entry name" value="HTH_34"/>
    <property type="match status" value="1"/>
</dbReference>
<dbReference type="SUPFAM" id="SSF46785">
    <property type="entry name" value="Winged helix' DNA-binding domain"/>
    <property type="match status" value="1"/>
</dbReference>